<feature type="transmembrane region" description="Helical" evidence="14">
    <location>
        <begin position="106"/>
        <end position="125"/>
    </location>
</feature>
<feature type="transmembrane region" description="Helical" evidence="14">
    <location>
        <begin position="74"/>
        <end position="94"/>
    </location>
</feature>
<proteinExistence type="predicted"/>
<reference evidence="16" key="1">
    <citation type="submission" date="2019-12" db="EMBL/GenBank/DDBJ databases">
        <title>Genome sequencing and annotation of Brassica cretica.</title>
        <authorList>
            <person name="Studholme D.J."/>
            <person name="Sarris P.F."/>
        </authorList>
    </citation>
    <scope>NUCLEOTIDE SEQUENCE</scope>
    <source>
        <strain evidence="16">PFS-001/15</strain>
        <tissue evidence="16">Leaf</tissue>
    </source>
</reference>
<evidence type="ECO:0000256" key="4">
    <source>
        <dbReference type="ARBA" id="ARBA00022679"/>
    </source>
</evidence>
<feature type="transmembrane region" description="Helical" evidence="14">
    <location>
        <begin position="169"/>
        <end position="186"/>
    </location>
</feature>
<evidence type="ECO:0000256" key="14">
    <source>
        <dbReference type="SAM" id="Phobius"/>
    </source>
</evidence>
<dbReference type="PANTHER" id="PTHR45977:SF11">
    <property type="entry name" value="E3 UBIQUITIN PROTEIN LIGASE RIE1"/>
    <property type="match status" value="1"/>
</dbReference>
<evidence type="ECO:0000256" key="3">
    <source>
        <dbReference type="ARBA" id="ARBA00012483"/>
    </source>
</evidence>
<dbReference type="PROSITE" id="PS50089">
    <property type="entry name" value="ZF_RING_2"/>
    <property type="match status" value="1"/>
</dbReference>
<accession>A0A8S9L3D1</accession>
<dbReference type="InterPro" id="IPR001841">
    <property type="entry name" value="Znf_RING"/>
</dbReference>
<dbReference type="GO" id="GO:0061630">
    <property type="term" value="F:ubiquitin protein ligase activity"/>
    <property type="evidence" value="ECO:0007669"/>
    <property type="project" value="UniProtKB-EC"/>
</dbReference>
<feature type="region of interest" description="Disordered" evidence="13">
    <location>
        <begin position="1"/>
        <end position="33"/>
    </location>
</feature>
<comment type="caution">
    <text evidence="16">The sequence shown here is derived from an EMBL/GenBank/DDBJ whole genome shotgun (WGS) entry which is preliminary data.</text>
</comment>
<evidence type="ECO:0000313" key="17">
    <source>
        <dbReference type="Proteomes" id="UP000712281"/>
    </source>
</evidence>
<keyword evidence="7 12" id="KW-0863">Zinc-finger</keyword>
<evidence type="ECO:0000256" key="9">
    <source>
        <dbReference type="ARBA" id="ARBA00022833"/>
    </source>
</evidence>
<keyword evidence="8" id="KW-0833">Ubl conjugation pathway</keyword>
<dbReference type="PANTHER" id="PTHR45977">
    <property type="entry name" value="TARGET OF ERK KINASE MPK-1"/>
    <property type="match status" value="1"/>
</dbReference>
<comment type="catalytic activity">
    <reaction evidence="1">
        <text>S-ubiquitinyl-[E2 ubiquitin-conjugating enzyme]-L-cysteine + [acceptor protein]-L-lysine = [E2 ubiquitin-conjugating enzyme]-L-cysteine + N(6)-ubiquitinyl-[acceptor protein]-L-lysine.</text>
        <dbReference type="EC" id="2.3.2.27"/>
    </reaction>
</comment>
<protein>
    <recommendedName>
        <fullName evidence="3">RING-type E3 ubiquitin transferase</fullName>
        <ecNumber evidence="3">2.3.2.27</ecNumber>
    </recommendedName>
</protein>
<keyword evidence="5 14" id="KW-0812">Transmembrane</keyword>
<evidence type="ECO:0000256" key="10">
    <source>
        <dbReference type="ARBA" id="ARBA00022989"/>
    </source>
</evidence>
<dbReference type="Proteomes" id="UP000712281">
    <property type="component" value="Unassembled WGS sequence"/>
</dbReference>
<keyword evidence="9" id="KW-0862">Zinc</keyword>
<dbReference type="GO" id="GO:0000325">
    <property type="term" value="C:plant-type vacuole"/>
    <property type="evidence" value="ECO:0007669"/>
    <property type="project" value="TreeGrafter"/>
</dbReference>
<comment type="subcellular location">
    <subcellularLocation>
        <location evidence="2">Membrane</location>
        <topology evidence="2">Multi-pass membrane protein</topology>
    </subcellularLocation>
</comment>
<dbReference type="CDD" id="cd16454">
    <property type="entry name" value="RING-H2_PA-TM-RING"/>
    <property type="match status" value="1"/>
</dbReference>
<evidence type="ECO:0000259" key="15">
    <source>
        <dbReference type="PROSITE" id="PS50089"/>
    </source>
</evidence>
<organism evidence="16 17">
    <name type="scientific">Brassica cretica</name>
    <name type="common">Mustard</name>
    <dbReference type="NCBI Taxonomy" id="69181"/>
    <lineage>
        <taxon>Eukaryota</taxon>
        <taxon>Viridiplantae</taxon>
        <taxon>Streptophyta</taxon>
        <taxon>Embryophyta</taxon>
        <taxon>Tracheophyta</taxon>
        <taxon>Spermatophyta</taxon>
        <taxon>Magnoliopsida</taxon>
        <taxon>eudicotyledons</taxon>
        <taxon>Gunneridae</taxon>
        <taxon>Pentapetalae</taxon>
        <taxon>rosids</taxon>
        <taxon>malvids</taxon>
        <taxon>Brassicales</taxon>
        <taxon>Brassicaceae</taxon>
        <taxon>Brassiceae</taxon>
        <taxon>Brassica</taxon>
    </lineage>
</organism>
<dbReference type="AlphaFoldDB" id="A0A8S9L3D1"/>
<evidence type="ECO:0000313" key="16">
    <source>
        <dbReference type="EMBL" id="KAF2600093.1"/>
    </source>
</evidence>
<feature type="domain" description="RING-type" evidence="15">
    <location>
        <begin position="300"/>
        <end position="341"/>
    </location>
</feature>
<feature type="compositionally biased region" description="Low complexity" evidence="13">
    <location>
        <begin position="1"/>
        <end position="26"/>
    </location>
</feature>
<keyword evidence="4" id="KW-0808">Transferase</keyword>
<keyword evidence="11 14" id="KW-0472">Membrane</keyword>
<evidence type="ECO:0000256" key="7">
    <source>
        <dbReference type="ARBA" id="ARBA00022771"/>
    </source>
</evidence>
<dbReference type="GO" id="GO:0016020">
    <property type="term" value="C:membrane"/>
    <property type="evidence" value="ECO:0007669"/>
    <property type="project" value="UniProtKB-SubCell"/>
</dbReference>
<dbReference type="FunFam" id="3.30.40.10:FF:000391">
    <property type="entry name" value="E3 ubiquitin protein ligase RIE1"/>
    <property type="match status" value="1"/>
</dbReference>
<dbReference type="SMART" id="SM01197">
    <property type="entry name" value="FANCL_C"/>
    <property type="match status" value="1"/>
</dbReference>
<dbReference type="EC" id="2.3.2.27" evidence="3"/>
<dbReference type="Pfam" id="PF13639">
    <property type="entry name" value="zf-RING_2"/>
    <property type="match status" value="1"/>
</dbReference>
<evidence type="ECO:0000256" key="6">
    <source>
        <dbReference type="ARBA" id="ARBA00022723"/>
    </source>
</evidence>
<keyword evidence="10 14" id="KW-1133">Transmembrane helix</keyword>
<gene>
    <name evidence="16" type="ORF">F2Q68_00008512</name>
</gene>
<dbReference type="SUPFAM" id="SSF57850">
    <property type="entry name" value="RING/U-box"/>
    <property type="match status" value="1"/>
</dbReference>
<dbReference type="GO" id="GO:0006511">
    <property type="term" value="P:ubiquitin-dependent protein catabolic process"/>
    <property type="evidence" value="ECO:0007669"/>
    <property type="project" value="TreeGrafter"/>
</dbReference>
<dbReference type="EMBL" id="QGKW02000717">
    <property type="protein sequence ID" value="KAF2600093.1"/>
    <property type="molecule type" value="Genomic_DNA"/>
</dbReference>
<dbReference type="GO" id="GO:0016567">
    <property type="term" value="P:protein ubiquitination"/>
    <property type="evidence" value="ECO:0007669"/>
    <property type="project" value="TreeGrafter"/>
</dbReference>
<evidence type="ECO:0000256" key="13">
    <source>
        <dbReference type="SAM" id="MobiDB-lite"/>
    </source>
</evidence>
<dbReference type="GO" id="GO:0008270">
    <property type="term" value="F:zinc ion binding"/>
    <property type="evidence" value="ECO:0007669"/>
    <property type="project" value="UniProtKB-KW"/>
</dbReference>
<evidence type="ECO:0000256" key="2">
    <source>
        <dbReference type="ARBA" id="ARBA00004141"/>
    </source>
</evidence>
<keyword evidence="6" id="KW-0479">Metal-binding</keyword>
<evidence type="ECO:0000256" key="11">
    <source>
        <dbReference type="ARBA" id="ARBA00023136"/>
    </source>
</evidence>
<dbReference type="InterPro" id="IPR013083">
    <property type="entry name" value="Znf_RING/FYVE/PHD"/>
</dbReference>
<dbReference type="SMART" id="SM00184">
    <property type="entry name" value="RING"/>
    <property type="match status" value="1"/>
</dbReference>
<name>A0A8S9L3D1_BRACR</name>
<evidence type="ECO:0000256" key="12">
    <source>
        <dbReference type="PROSITE-ProRule" id="PRU00175"/>
    </source>
</evidence>
<feature type="transmembrane region" description="Helical" evidence="14">
    <location>
        <begin position="198"/>
        <end position="216"/>
    </location>
</feature>
<evidence type="ECO:0000256" key="8">
    <source>
        <dbReference type="ARBA" id="ARBA00022786"/>
    </source>
</evidence>
<evidence type="ECO:0000256" key="5">
    <source>
        <dbReference type="ARBA" id="ARBA00022692"/>
    </source>
</evidence>
<evidence type="ECO:0000256" key="1">
    <source>
        <dbReference type="ARBA" id="ARBA00000900"/>
    </source>
</evidence>
<dbReference type="Gene3D" id="3.30.40.10">
    <property type="entry name" value="Zinc/RING finger domain, C3HC4 (zinc finger)"/>
    <property type="match status" value="1"/>
</dbReference>
<feature type="transmembrane region" description="Helical" evidence="14">
    <location>
        <begin position="223"/>
        <end position="243"/>
    </location>
</feature>
<sequence>MSSSPPQSPSSSPTMSDSTSPLLRSRQSPRRRQPLLASLIGRASGRRGASVVVRETAAQELEDRRADWGYSKPVVALDMLWNTSFVVVAVVMLLVSKEEEPNVPVRVWICGYALQCLVHVVLVWLEFRKRTMRAGDLEAGEGSGHGRSRDSDDEDGDERILSAKTCESMNTIVSFVWWIVGFYWLVSGGEILLENASHLYWLTFVFLAFDVFFAVFCVVLACLIGIALCCCLPCIIALLYAVAGQDGASEADLSILPKYKFQMMNNGEKQSDGGGKMIPMEAGTDYSGNERVLLAEDADCCICLSSYEDGTELVTLPCNHHFHSTCIVKWLKMNATCPLCKFNIVKETQKNDSCHVLSFLARLGRTARPDQADHDISNHFDDFMMIDASNYSKGRILKLSEDLGRAISSSVHGSSTINHAGSLTSVLLLTADDLITTE</sequence>